<dbReference type="EMBL" id="CP046161">
    <property type="protein sequence ID" value="QKO30796.1"/>
    <property type="molecule type" value="Genomic_DNA"/>
</dbReference>
<feature type="transmembrane region" description="Helical" evidence="8">
    <location>
        <begin position="78"/>
        <end position="97"/>
    </location>
</feature>
<reference evidence="11 12" key="1">
    <citation type="submission" date="2019-11" db="EMBL/GenBank/DDBJ databases">
        <authorList>
            <person name="Ren C."/>
            <person name="Wang H."/>
            <person name="Xu Y."/>
        </authorList>
    </citation>
    <scope>NUCLEOTIDE SEQUENCE [LARGE SCALE GENOMIC DNA]</scope>
    <source>
        <strain evidence="12">JNU-WLY1368</strain>
        <strain evidence="9 11">LBM 19010</strain>
    </source>
</reference>
<dbReference type="InterPro" id="IPR004299">
    <property type="entry name" value="MBOAT_fam"/>
</dbReference>
<gene>
    <name evidence="9" type="ORF">GJQ69_06355</name>
    <name evidence="10" type="ORF">GKP14_07175</name>
</gene>
<dbReference type="InterPro" id="IPR028362">
    <property type="entry name" value="AlgI"/>
</dbReference>
<evidence type="ECO:0000313" key="12">
    <source>
        <dbReference type="Proteomes" id="UP000509623"/>
    </source>
</evidence>
<keyword evidence="4 8" id="KW-0812">Transmembrane</keyword>
<reference evidence="10" key="2">
    <citation type="journal article" date="2021" name="Appl. Environ. Microbiol.">
        <title>Adaptability of a Caproate-Producing Bacterium Contributes to Its Dominance in an Anaerobic Fermentation System.</title>
        <authorList>
            <person name="Wang H."/>
            <person name="Gu Y."/>
            <person name="Zhou W."/>
            <person name="Zhao D."/>
            <person name="Qiao Z."/>
            <person name="Zheng J."/>
            <person name="Gao J."/>
            <person name="Chen X."/>
            <person name="Ren C."/>
            <person name="Xu Y."/>
        </authorList>
    </citation>
    <scope>NUCLEOTIDE SEQUENCE</scope>
    <source>
        <strain evidence="10">JNU-WLY1368</strain>
    </source>
</reference>
<feature type="transmembrane region" description="Helical" evidence="8">
    <location>
        <begin position="49"/>
        <end position="66"/>
    </location>
</feature>
<dbReference type="Pfam" id="PF03062">
    <property type="entry name" value="MBOAT"/>
    <property type="match status" value="1"/>
</dbReference>
<dbReference type="PIRSF" id="PIRSF500217">
    <property type="entry name" value="AlgI"/>
    <property type="match status" value="1"/>
</dbReference>
<keyword evidence="7" id="KW-0808">Transferase</keyword>
<comment type="subcellular location">
    <subcellularLocation>
        <location evidence="1">Cell membrane</location>
        <topology evidence="1">Multi-pass membrane protein</topology>
    </subcellularLocation>
</comment>
<dbReference type="AlphaFoldDB" id="A0A859DRP4"/>
<name>A0A859DRP4_9FIRM</name>
<keyword evidence="6 7" id="KW-0472">Membrane</keyword>
<dbReference type="Proteomes" id="UP000509623">
    <property type="component" value="Chromosome"/>
</dbReference>
<feature type="transmembrane region" description="Helical" evidence="8">
    <location>
        <begin position="409"/>
        <end position="428"/>
    </location>
</feature>
<evidence type="ECO:0000256" key="8">
    <source>
        <dbReference type="SAM" id="Phobius"/>
    </source>
</evidence>
<comment type="similarity">
    <text evidence="2 7">Belongs to the membrane-bound acyltransferase family.</text>
</comment>
<dbReference type="InterPro" id="IPR024194">
    <property type="entry name" value="Ac/AlaTfrase_AlgI/DltB"/>
</dbReference>
<evidence type="ECO:0000256" key="7">
    <source>
        <dbReference type="PIRNR" id="PIRNR016636"/>
    </source>
</evidence>
<feature type="transmembrane region" description="Helical" evidence="8">
    <location>
        <begin position="311"/>
        <end position="335"/>
    </location>
</feature>
<feature type="transmembrane region" description="Helical" evidence="8">
    <location>
        <begin position="117"/>
        <end position="136"/>
    </location>
</feature>
<evidence type="ECO:0000313" key="11">
    <source>
        <dbReference type="Proteomes" id="UP000501316"/>
    </source>
</evidence>
<evidence type="ECO:0000256" key="1">
    <source>
        <dbReference type="ARBA" id="ARBA00004651"/>
    </source>
</evidence>
<keyword evidence="7" id="KW-0012">Acyltransferase</keyword>
<organism evidence="9 11">
    <name type="scientific">Caproicibacterium lactatifermentans</name>
    <dbReference type="NCBI Taxonomy" id="2666138"/>
    <lineage>
        <taxon>Bacteria</taxon>
        <taxon>Bacillati</taxon>
        <taxon>Bacillota</taxon>
        <taxon>Clostridia</taxon>
        <taxon>Eubacteriales</taxon>
        <taxon>Oscillospiraceae</taxon>
        <taxon>Caproicibacterium</taxon>
    </lineage>
</organism>
<dbReference type="InterPro" id="IPR051085">
    <property type="entry name" value="MB_O-acyltransferase"/>
</dbReference>
<keyword evidence="12" id="KW-1185">Reference proteome</keyword>
<dbReference type="GO" id="GO:0042121">
    <property type="term" value="P:alginic acid biosynthetic process"/>
    <property type="evidence" value="ECO:0007669"/>
    <property type="project" value="InterPro"/>
</dbReference>
<evidence type="ECO:0000256" key="4">
    <source>
        <dbReference type="ARBA" id="ARBA00022692"/>
    </source>
</evidence>
<protein>
    <submittedName>
        <fullName evidence="9">MBOAT family protein</fullName>
    </submittedName>
</protein>
<dbReference type="PANTHER" id="PTHR13285:SF18">
    <property type="entry name" value="PROTEIN-CYSTEINE N-PALMITOYLTRANSFERASE RASP"/>
    <property type="match status" value="1"/>
</dbReference>
<dbReference type="Proteomes" id="UP000501316">
    <property type="component" value="Chromosome"/>
</dbReference>
<dbReference type="PIRSF" id="PIRSF016636">
    <property type="entry name" value="AlgI_DltB"/>
    <property type="match status" value="1"/>
</dbReference>
<keyword evidence="5 8" id="KW-1133">Transmembrane helix</keyword>
<feature type="transmembrane region" description="Helical" evidence="8">
    <location>
        <begin position="355"/>
        <end position="374"/>
    </location>
</feature>
<dbReference type="GO" id="GO:0005886">
    <property type="term" value="C:plasma membrane"/>
    <property type="evidence" value="ECO:0007669"/>
    <property type="project" value="UniProtKB-SubCell"/>
</dbReference>
<feature type="transmembrane region" description="Helical" evidence="8">
    <location>
        <begin position="381"/>
        <end position="397"/>
    </location>
</feature>
<evidence type="ECO:0000256" key="6">
    <source>
        <dbReference type="ARBA" id="ARBA00023136"/>
    </source>
</evidence>
<dbReference type="PANTHER" id="PTHR13285">
    <property type="entry name" value="ACYLTRANSFERASE"/>
    <property type="match status" value="1"/>
</dbReference>
<dbReference type="GO" id="GO:0016746">
    <property type="term" value="F:acyltransferase activity"/>
    <property type="evidence" value="ECO:0007669"/>
    <property type="project" value="UniProtKB-KW"/>
</dbReference>
<accession>A0A859DRP4</accession>
<evidence type="ECO:0000313" key="9">
    <source>
        <dbReference type="EMBL" id="QKN24135.1"/>
    </source>
</evidence>
<dbReference type="EMBL" id="CP046051">
    <property type="protein sequence ID" value="QKN24135.1"/>
    <property type="molecule type" value="Genomic_DNA"/>
</dbReference>
<feature type="transmembrane region" description="Helical" evidence="8">
    <location>
        <begin position="440"/>
        <end position="459"/>
    </location>
</feature>
<sequence length="471" mass="53034">MTFSSLIFLFAFFPISLLLYYLVPQKAKNTALVVISLLFYAWGMPKYMVLLAFSIFFNYFAGLGIARSKAADKRHAALTYMVIATVVNLLLLGFFKYDGFLIENINHLFHLSLTYTPLPLPIGISFYTFQALSYLFDIYMEKAPVQENFINFAVYVSFFPKITSGPIVQYHDMVDQLTHRSCDLVKFGEGAKLFIIGLGKKVLLADGLNTTFTAVSALPANGISTLTAWVGCITYTLVIYFDFSGYSDMAIGLAKMFGFDFAKNFDYPYISESVTEYWRRWHISLGRWFRDYVYIPLGGNRNGLAKNIRNIIIVWLLTGLWHGAAWNFIFWGGFYGALLLLEKFVLKDFLPKIPAAVKHIFTMLMVMIGWVFFFSPTLPSGLLWVGRMFGIGAPAAADAAGRYYLTQSLALIIIGAFGATPAAARIGRGISAMARGKYRLALRIVSCCLILVLSMAYMVNSTYSTFLYFKF</sequence>
<feature type="transmembrane region" description="Helical" evidence="8">
    <location>
        <begin position="6"/>
        <end position="22"/>
    </location>
</feature>
<evidence type="ECO:0000256" key="3">
    <source>
        <dbReference type="ARBA" id="ARBA00022475"/>
    </source>
</evidence>
<dbReference type="KEGG" id="clf:GJQ69_06355"/>
<evidence type="ECO:0000313" key="10">
    <source>
        <dbReference type="EMBL" id="QKO30796.1"/>
    </source>
</evidence>
<reference evidence="10" key="3">
    <citation type="journal article" date="2022" name="Int. J. Syst. Evol. Microbiol.">
        <title>Caproicibacterium lactatifermentans sp. nov., isolated from pit clay used for the production of Chinese strong aroma-type liquor.</title>
        <authorList>
            <person name="Wang H."/>
            <person name="Gu Y."/>
            <person name="Zhao D."/>
            <person name="Qiao Z."/>
            <person name="Zheng J."/>
            <person name="Gao J."/>
            <person name="Ren C."/>
            <person name="Xu Y."/>
        </authorList>
    </citation>
    <scope>NUCLEOTIDE SEQUENCE</scope>
    <source>
        <strain evidence="10">JNU-WLY1368</strain>
    </source>
</reference>
<keyword evidence="3 7" id="KW-1003">Cell membrane</keyword>
<evidence type="ECO:0000256" key="2">
    <source>
        <dbReference type="ARBA" id="ARBA00010323"/>
    </source>
</evidence>
<proteinExistence type="inferred from homology"/>
<dbReference type="RefSeq" id="WP_086035537.1">
    <property type="nucleotide sequence ID" value="NZ_CP046051.1"/>
</dbReference>
<evidence type="ECO:0000256" key="5">
    <source>
        <dbReference type="ARBA" id="ARBA00022989"/>
    </source>
</evidence>